<keyword evidence="2" id="KW-1133">Transmembrane helix</keyword>
<evidence type="ECO:0000256" key="2">
    <source>
        <dbReference type="SAM" id="Phobius"/>
    </source>
</evidence>
<name>A0A3N1HK97_9ACTN</name>
<organism evidence="3 4">
    <name type="scientific">Pseudokineococcus lusitanus</name>
    <dbReference type="NCBI Taxonomy" id="763993"/>
    <lineage>
        <taxon>Bacteria</taxon>
        <taxon>Bacillati</taxon>
        <taxon>Actinomycetota</taxon>
        <taxon>Actinomycetes</taxon>
        <taxon>Kineosporiales</taxon>
        <taxon>Kineosporiaceae</taxon>
        <taxon>Pseudokineococcus</taxon>
    </lineage>
</organism>
<feature type="region of interest" description="Disordered" evidence="1">
    <location>
        <begin position="320"/>
        <end position="353"/>
    </location>
</feature>
<dbReference type="RefSeq" id="WP_123380319.1">
    <property type="nucleotide sequence ID" value="NZ_RJKN01000005.1"/>
</dbReference>
<keyword evidence="4" id="KW-1185">Reference proteome</keyword>
<accession>A0A3N1HK97</accession>
<feature type="compositionally biased region" description="Basic residues" evidence="1">
    <location>
        <begin position="344"/>
        <end position="353"/>
    </location>
</feature>
<reference evidence="3 4" key="1">
    <citation type="journal article" date="2015" name="Stand. Genomic Sci.">
        <title>Genomic Encyclopedia of Bacterial and Archaeal Type Strains, Phase III: the genomes of soil and plant-associated and newly described type strains.</title>
        <authorList>
            <person name="Whitman W.B."/>
            <person name="Woyke T."/>
            <person name="Klenk H.P."/>
            <person name="Zhou Y."/>
            <person name="Lilburn T.G."/>
            <person name="Beck B.J."/>
            <person name="De Vos P."/>
            <person name="Vandamme P."/>
            <person name="Eisen J.A."/>
            <person name="Garrity G."/>
            <person name="Hugenholtz P."/>
            <person name="Kyrpides N.C."/>
        </authorList>
    </citation>
    <scope>NUCLEOTIDE SEQUENCE [LARGE SCALE GENOMIC DNA]</scope>
    <source>
        <strain evidence="3 4">CECT 7306</strain>
    </source>
</reference>
<comment type="caution">
    <text evidence="3">The sequence shown here is derived from an EMBL/GenBank/DDBJ whole genome shotgun (WGS) entry which is preliminary data.</text>
</comment>
<dbReference type="InParanoid" id="A0A3N1HK97"/>
<keyword evidence="2" id="KW-0812">Transmembrane</keyword>
<evidence type="ECO:0000313" key="3">
    <source>
        <dbReference type="EMBL" id="ROP42958.1"/>
    </source>
</evidence>
<keyword evidence="2" id="KW-0472">Membrane</keyword>
<dbReference type="EMBL" id="RJKN01000005">
    <property type="protein sequence ID" value="ROP42958.1"/>
    <property type="molecule type" value="Genomic_DNA"/>
</dbReference>
<feature type="transmembrane region" description="Helical" evidence="2">
    <location>
        <begin position="6"/>
        <end position="23"/>
    </location>
</feature>
<protein>
    <submittedName>
        <fullName evidence="3">Uncharacterized protein</fullName>
    </submittedName>
</protein>
<sequence>MDGGATAALLVLAVLLVGVPRMSRRRAELGSWHAAGRGDAETAPRAVPLASRTPLRRALPGRRDTAAREVATPAVAGATVLAPGTGLRRATPGARVLVRRSAVPRPRCAPGSSSRPVLAGRPATPLEGSSDLIVVAGTAVETPLEAPFEAPVATTVAAVPAVDDVRASDVVPARPAGTAPGVPAPRRAPSSRTAAPAGGARPVGRVDGPVRHLVRLGTTAAAALLVGVLAVLGVVPAPAAALLPLLLAADVVVLRRRAVRTRAAARERARRARSAAPPAAVADVAAPAPAPAAAPAPRTGAVTGLLPSLADLRAAAAADAAPGLRGPATAPRPAPVEEPARPARPARRRRRSA</sequence>
<dbReference type="AlphaFoldDB" id="A0A3N1HK97"/>
<feature type="region of interest" description="Disordered" evidence="1">
    <location>
        <begin position="104"/>
        <end position="123"/>
    </location>
</feature>
<gene>
    <name evidence="3" type="ORF">EDC03_2248</name>
</gene>
<evidence type="ECO:0000313" key="4">
    <source>
        <dbReference type="Proteomes" id="UP000276232"/>
    </source>
</evidence>
<proteinExistence type="predicted"/>
<feature type="transmembrane region" description="Helical" evidence="2">
    <location>
        <begin position="213"/>
        <end position="235"/>
    </location>
</feature>
<evidence type="ECO:0000256" key="1">
    <source>
        <dbReference type="SAM" id="MobiDB-lite"/>
    </source>
</evidence>
<feature type="compositionally biased region" description="Low complexity" evidence="1">
    <location>
        <begin position="320"/>
        <end position="329"/>
    </location>
</feature>
<feature type="region of interest" description="Disordered" evidence="1">
    <location>
        <begin position="172"/>
        <end position="203"/>
    </location>
</feature>
<feature type="transmembrane region" description="Helical" evidence="2">
    <location>
        <begin position="241"/>
        <end position="258"/>
    </location>
</feature>
<dbReference type="Proteomes" id="UP000276232">
    <property type="component" value="Unassembled WGS sequence"/>
</dbReference>